<evidence type="ECO:0000256" key="3">
    <source>
        <dbReference type="SAM" id="Phobius"/>
    </source>
</evidence>
<name>A0A5S9Q2W5_9GAMM</name>
<keyword evidence="3" id="KW-0812">Transmembrane</keyword>
<dbReference type="AlphaFoldDB" id="A0A5S9Q2W5"/>
<keyword evidence="3" id="KW-0472">Membrane</keyword>
<feature type="transmembrane region" description="Helical" evidence="3">
    <location>
        <begin position="37"/>
        <end position="56"/>
    </location>
</feature>
<sequence length="220" mass="23984">MMINPKINQIGIAGLLVAAMLLMQIHSIEFWTTYAGATGILWSLLLEGAALWLWSARSIGKNGLALVASLLVLAGPLYQVSLPVIDSYRASESGVISNTQTANVLRDEITSLQAALATYNDNSKTRVGWAARIDETQARLTTVQTELKQLLIAQAAPPAMAWQHTAVISMQAIALVIFQLVIVLAIRSLSHNPEQPTLQSPRRKHKPKTTKQWAGLSLVR</sequence>
<keyword evidence="1" id="KW-0175">Coiled coil</keyword>
<evidence type="ECO:0000313" key="4">
    <source>
        <dbReference type="EMBL" id="CAA0111534.1"/>
    </source>
</evidence>
<organism evidence="4 5">
    <name type="scientific">BD1-7 clade bacterium</name>
    <dbReference type="NCBI Taxonomy" id="2029982"/>
    <lineage>
        <taxon>Bacteria</taxon>
        <taxon>Pseudomonadati</taxon>
        <taxon>Pseudomonadota</taxon>
        <taxon>Gammaproteobacteria</taxon>
        <taxon>Cellvibrionales</taxon>
        <taxon>Spongiibacteraceae</taxon>
        <taxon>BD1-7 clade</taxon>
    </lineage>
</organism>
<gene>
    <name evidence="4" type="ORF">DPBNPPHM_01493</name>
</gene>
<feature type="region of interest" description="Disordered" evidence="2">
    <location>
        <begin position="193"/>
        <end position="220"/>
    </location>
</feature>
<reference evidence="4 5" key="1">
    <citation type="submission" date="2019-11" db="EMBL/GenBank/DDBJ databases">
        <authorList>
            <person name="Holert J."/>
        </authorList>
    </citation>
    <scope>NUCLEOTIDE SEQUENCE [LARGE SCALE GENOMIC DNA]</scope>
    <source>
        <strain evidence="4">BC5_2</strain>
    </source>
</reference>
<keyword evidence="3" id="KW-1133">Transmembrane helix</keyword>
<proteinExistence type="predicted"/>
<dbReference type="EMBL" id="CACSII010000016">
    <property type="protein sequence ID" value="CAA0111534.1"/>
    <property type="molecule type" value="Genomic_DNA"/>
</dbReference>
<evidence type="ECO:0000313" key="5">
    <source>
        <dbReference type="Proteomes" id="UP000434580"/>
    </source>
</evidence>
<dbReference type="Proteomes" id="UP000434580">
    <property type="component" value="Unassembled WGS sequence"/>
</dbReference>
<evidence type="ECO:0000256" key="2">
    <source>
        <dbReference type="SAM" id="MobiDB-lite"/>
    </source>
</evidence>
<feature type="transmembrane region" description="Helical" evidence="3">
    <location>
        <begin position="63"/>
        <end position="81"/>
    </location>
</feature>
<protein>
    <submittedName>
        <fullName evidence="4">Uncharacterized protein</fullName>
    </submittedName>
</protein>
<feature type="transmembrane region" description="Helical" evidence="3">
    <location>
        <begin position="166"/>
        <end position="186"/>
    </location>
</feature>
<evidence type="ECO:0000256" key="1">
    <source>
        <dbReference type="SAM" id="Coils"/>
    </source>
</evidence>
<accession>A0A5S9Q2W5</accession>
<feature type="coiled-coil region" evidence="1">
    <location>
        <begin position="102"/>
        <end position="153"/>
    </location>
</feature>
<dbReference type="OrthoDB" id="6162546at2"/>